<dbReference type="InterPro" id="IPR004046">
    <property type="entry name" value="GST_C"/>
</dbReference>
<name>A0A2S5B068_9BASI</name>
<protein>
    <recommendedName>
        <fullName evidence="1">GST C-terminal domain-containing protein</fullName>
    </recommendedName>
</protein>
<sequence length="270" mass="30022">MSDAYELVYHAGIPGRGEASTEAVFIRLFFEATGTPYVDTALTGGQSAVKPYLDGSFQGADENPLPFAPPVLKHGNVVISQTPNILLYLATHIASSVDLESGGTEGEPAAKKAKQSAMSVDDAATFHANAFAQTVLDMNNECHDTHHPIAVMKTYEEQKDAALEKAADFRSARMPKFFKHFEDNLKRSKSDFLLESGPTFADLCLFQVVDGLKFAYPKRMAKLEPEYPKLMKLYERVKEAPRIKAYLGSERRQKYSMGIFRHYPELDGDE</sequence>
<dbReference type="SUPFAM" id="SSF47616">
    <property type="entry name" value="GST C-terminal domain-like"/>
    <property type="match status" value="1"/>
</dbReference>
<dbReference type="Gene3D" id="3.40.30.10">
    <property type="entry name" value="Glutaredoxin"/>
    <property type="match status" value="1"/>
</dbReference>
<gene>
    <name evidence="2" type="ORF">BMF94_6761</name>
</gene>
<evidence type="ECO:0000259" key="1">
    <source>
        <dbReference type="PROSITE" id="PS50405"/>
    </source>
</evidence>
<comment type="caution">
    <text evidence="2">The sequence shown here is derived from an EMBL/GenBank/DDBJ whole genome shotgun (WGS) entry which is preliminary data.</text>
</comment>
<dbReference type="Proteomes" id="UP000237144">
    <property type="component" value="Unassembled WGS sequence"/>
</dbReference>
<dbReference type="Gene3D" id="1.20.1050.10">
    <property type="match status" value="1"/>
</dbReference>
<feature type="domain" description="GST C-terminal" evidence="1">
    <location>
        <begin position="129"/>
        <end position="256"/>
    </location>
</feature>
<dbReference type="AlphaFoldDB" id="A0A2S5B068"/>
<evidence type="ECO:0000313" key="3">
    <source>
        <dbReference type="Proteomes" id="UP000237144"/>
    </source>
</evidence>
<proteinExistence type="predicted"/>
<dbReference type="PANTHER" id="PTHR11571">
    <property type="entry name" value="GLUTATHIONE S-TRANSFERASE"/>
    <property type="match status" value="1"/>
</dbReference>
<dbReference type="PROSITE" id="PS50405">
    <property type="entry name" value="GST_CTER"/>
    <property type="match status" value="1"/>
</dbReference>
<dbReference type="STRING" id="741276.A0A2S5B068"/>
<dbReference type="EMBL" id="PJQD01000140">
    <property type="protein sequence ID" value="POY70178.1"/>
    <property type="molecule type" value="Genomic_DNA"/>
</dbReference>
<dbReference type="InterPro" id="IPR036282">
    <property type="entry name" value="Glutathione-S-Trfase_C_sf"/>
</dbReference>
<dbReference type="OrthoDB" id="414243at2759"/>
<evidence type="ECO:0000313" key="2">
    <source>
        <dbReference type="EMBL" id="POY70178.1"/>
    </source>
</evidence>
<dbReference type="Pfam" id="PF14497">
    <property type="entry name" value="GST_C_3"/>
    <property type="match status" value="1"/>
</dbReference>
<dbReference type="InterPro" id="IPR010987">
    <property type="entry name" value="Glutathione-S-Trfase_C-like"/>
</dbReference>
<dbReference type="InterPro" id="IPR050213">
    <property type="entry name" value="GST_superfamily"/>
</dbReference>
<dbReference type="SUPFAM" id="SSF52833">
    <property type="entry name" value="Thioredoxin-like"/>
    <property type="match status" value="1"/>
</dbReference>
<reference evidence="2 3" key="1">
    <citation type="journal article" date="2018" name="Front. Microbiol.">
        <title>Prospects for Fungal Bioremediation of Acidic Radioactive Waste Sites: Characterization and Genome Sequence of Rhodotorula taiwanensis MD1149.</title>
        <authorList>
            <person name="Tkavc R."/>
            <person name="Matrosova V.Y."/>
            <person name="Grichenko O.E."/>
            <person name="Gostincar C."/>
            <person name="Volpe R.P."/>
            <person name="Klimenkova P."/>
            <person name="Gaidamakova E.K."/>
            <person name="Zhou C.E."/>
            <person name="Stewart B.J."/>
            <person name="Lyman M.G."/>
            <person name="Malfatti S.A."/>
            <person name="Rubinfeld B."/>
            <person name="Courtot M."/>
            <person name="Singh J."/>
            <person name="Dalgard C.L."/>
            <person name="Hamilton T."/>
            <person name="Frey K.G."/>
            <person name="Gunde-Cimerman N."/>
            <person name="Dugan L."/>
            <person name="Daly M.J."/>
        </authorList>
    </citation>
    <scope>NUCLEOTIDE SEQUENCE [LARGE SCALE GENOMIC DNA]</scope>
    <source>
        <strain evidence="2 3">MD1149</strain>
    </source>
</reference>
<organism evidence="2 3">
    <name type="scientific">Rhodotorula taiwanensis</name>
    <dbReference type="NCBI Taxonomy" id="741276"/>
    <lineage>
        <taxon>Eukaryota</taxon>
        <taxon>Fungi</taxon>
        <taxon>Dikarya</taxon>
        <taxon>Basidiomycota</taxon>
        <taxon>Pucciniomycotina</taxon>
        <taxon>Microbotryomycetes</taxon>
        <taxon>Sporidiobolales</taxon>
        <taxon>Sporidiobolaceae</taxon>
        <taxon>Rhodotorula</taxon>
    </lineage>
</organism>
<accession>A0A2S5B068</accession>
<dbReference type="InterPro" id="IPR036249">
    <property type="entry name" value="Thioredoxin-like_sf"/>
</dbReference>
<dbReference type="GO" id="GO:0006749">
    <property type="term" value="P:glutathione metabolic process"/>
    <property type="evidence" value="ECO:0007669"/>
    <property type="project" value="TreeGrafter"/>
</dbReference>
<keyword evidence="3" id="KW-1185">Reference proteome</keyword>
<dbReference type="GO" id="GO:0004364">
    <property type="term" value="F:glutathione transferase activity"/>
    <property type="evidence" value="ECO:0007669"/>
    <property type="project" value="TreeGrafter"/>
</dbReference>
<dbReference type="CDD" id="cd03192">
    <property type="entry name" value="GST_C_Sigma_like"/>
    <property type="match status" value="1"/>
</dbReference>
<dbReference type="PANTHER" id="PTHR11571:SF263">
    <property type="entry name" value="GLUTATHIONE S-TRANSFERASE"/>
    <property type="match status" value="1"/>
</dbReference>